<keyword evidence="4" id="KW-0411">Iron-sulfur</keyword>
<dbReference type="GO" id="GO:0046872">
    <property type="term" value="F:metal ion binding"/>
    <property type="evidence" value="ECO:0007669"/>
    <property type="project" value="UniProtKB-KW"/>
</dbReference>
<sequence length="71" mass="7807">MTDVPTYPHADVVLCPGGPLLLRGKHVIEDSSGELHETTRRVTALCRCDKSAKKPWCDGTHKLLPEKLTPS</sequence>
<dbReference type="GO" id="GO:0005737">
    <property type="term" value="C:cytoplasm"/>
    <property type="evidence" value="ECO:0007669"/>
    <property type="project" value="UniProtKB-ARBA"/>
</dbReference>
<evidence type="ECO:0000256" key="3">
    <source>
        <dbReference type="ARBA" id="ARBA00023004"/>
    </source>
</evidence>
<keyword evidence="7" id="KW-1185">Reference proteome</keyword>
<accession>A0A1H0I0Z5</accession>
<evidence type="ECO:0000256" key="4">
    <source>
        <dbReference type="ARBA" id="ARBA00023014"/>
    </source>
</evidence>
<dbReference type="SMART" id="SM00704">
    <property type="entry name" value="ZnF_CDGSH"/>
    <property type="match status" value="1"/>
</dbReference>
<evidence type="ECO:0000256" key="2">
    <source>
        <dbReference type="ARBA" id="ARBA00022723"/>
    </source>
</evidence>
<evidence type="ECO:0000313" key="7">
    <source>
        <dbReference type="Proteomes" id="UP000199004"/>
    </source>
</evidence>
<dbReference type="OrthoDB" id="9800162at2"/>
<dbReference type="GO" id="GO:0051537">
    <property type="term" value="F:2 iron, 2 sulfur cluster binding"/>
    <property type="evidence" value="ECO:0007669"/>
    <property type="project" value="UniProtKB-KW"/>
</dbReference>
<proteinExistence type="predicted"/>
<dbReference type="AlphaFoldDB" id="A0A1H0I0Z5"/>
<evidence type="ECO:0000256" key="1">
    <source>
        <dbReference type="ARBA" id="ARBA00022714"/>
    </source>
</evidence>
<dbReference type="Proteomes" id="UP000199004">
    <property type="component" value="Unassembled WGS sequence"/>
</dbReference>
<keyword evidence="1" id="KW-0001">2Fe-2S</keyword>
<dbReference type="Pfam" id="PF09360">
    <property type="entry name" value="zf-CDGSH"/>
    <property type="match status" value="1"/>
</dbReference>
<dbReference type="InterPro" id="IPR042216">
    <property type="entry name" value="MitoNEET_CISD"/>
</dbReference>
<dbReference type="STRING" id="1005944.SAMN05192576_3643"/>
<name>A0A1H0I0Z5_9ACTN</name>
<evidence type="ECO:0000313" key="6">
    <source>
        <dbReference type="EMBL" id="SDO25054.1"/>
    </source>
</evidence>
<organism evidence="6 7">
    <name type="scientific">Nocardioides szechwanensis</name>
    <dbReference type="NCBI Taxonomy" id="1005944"/>
    <lineage>
        <taxon>Bacteria</taxon>
        <taxon>Bacillati</taxon>
        <taxon>Actinomycetota</taxon>
        <taxon>Actinomycetes</taxon>
        <taxon>Propionibacteriales</taxon>
        <taxon>Nocardioidaceae</taxon>
        <taxon>Nocardioides</taxon>
    </lineage>
</organism>
<dbReference type="InterPro" id="IPR018967">
    <property type="entry name" value="FeS-contain_CDGSH-typ"/>
</dbReference>
<reference evidence="7" key="1">
    <citation type="submission" date="2016-10" db="EMBL/GenBank/DDBJ databases">
        <authorList>
            <person name="Varghese N."/>
            <person name="Submissions S."/>
        </authorList>
    </citation>
    <scope>NUCLEOTIDE SEQUENCE [LARGE SCALE GENOMIC DNA]</scope>
    <source>
        <strain evidence="7">CGMCC 1.11147</strain>
    </source>
</reference>
<dbReference type="EMBL" id="FNIC01000007">
    <property type="protein sequence ID" value="SDO25054.1"/>
    <property type="molecule type" value="Genomic_DNA"/>
</dbReference>
<gene>
    <name evidence="6" type="ORF">SAMN05192576_3643</name>
</gene>
<evidence type="ECO:0000259" key="5">
    <source>
        <dbReference type="SMART" id="SM00704"/>
    </source>
</evidence>
<keyword evidence="3" id="KW-0408">Iron</keyword>
<dbReference type="RefSeq" id="WP_091026235.1">
    <property type="nucleotide sequence ID" value="NZ_BKAE01000009.1"/>
</dbReference>
<keyword evidence="2" id="KW-0479">Metal-binding</keyword>
<protein>
    <submittedName>
        <fullName evidence="6">Iron-binding zinc finger CDGSH type</fullName>
    </submittedName>
</protein>
<dbReference type="Gene3D" id="3.40.5.90">
    <property type="entry name" value="CDGSH iron-sulfur domain, mitoNEET-type"/>
    <property type="match status" value="1"/>
</dbReference>
<feature type="domain" description="Iron-binding zinc finger CDGSH type" evidence="5">
    <location>
        <begin position="30"/>
        <end position="67"/>
    </location>
</feature>